<protein>
    <submittedName>
        <fullName evidence="2">Uncharacterized protein</fullName>
    </submittedName>
</protein>
<keyword evidence="1" id="KW-1133">Transmembrane helix</keyword>
<comment type="caution">
    <text evidence="2">The sequence shown here is derived from an EMBL/GenBank/DDBJ whole genome shotgun (WGS) entry which is preliminary data.</text>
</comment>
<reference evidence="2 3" key="1">
    <citation type="journal article" date="2016" name="Int. J. Syst. Evol. Microbiol.">
        <title>Pontibacter aydingkolensis sp. nov., isolated from soil of a salt lake.</title>
        <authorList>
            <person name="Osman G."/>
            <person name="Zhang T."/>
            <person name="Lou K."/>
            <person name="Gao Y."/>
            <person name="Chang W."/>
            <person name="Lin Q."/>
            <person name="Yang H.M."/>
            <person name="Huo X.D."/>
            <person name="Wang N."/>
        </authorList>
    </citation>
    <scope>NUCLEOTIDE SEQUENCE [LARGE SCALE GENOMIC DNA]</scope>
    <source>
        <strain evidence="2 3">KACC 19255</strain>
    </source>
</reference>
<sequence>METINLDKARTLYYVIFYSFIFSNIGYSLARVSVIKGDLASFFPFFPAVIGFIASPIGLYYILKSYSRKEDNQKQKMVYLIGIGLANIITLVVILLLIILGPDFMTS</sequence>
<evidence type="ECO:0000313" key="3">
    <source>
        <dbReference type="Proteomes" id="UP000813018"/>
    </source>
</evidence>
<keyword evidence="1" id="KW-0812">Transmembrane</keyword>
<feature type="transmembrane region" description="Helical" evidence="1">
    <location>
        <begin position="12"/>
        <end position="30"/>
    </location>
</feature>
<name>A0ABS7CYZ3_9BACT</name>
<gene>
    <name evidence="2" type="ORF">K0O23_18590</name>
</gene>
<keyword evidence="1" id="KW-0472">Membrane</keyword>
<evidence type="ECO:0000313" key="2">
    <source>
        <dbReference type="EMBL" id="MBW7469088.1"/>
    </source>
</evidence>
<evidence type="ECO:0000256" key="1">
    <source>
        <dbReference type="SAM" id="Phobius"/>
    </source>
</evidence>
<accession>A0ABS7CYZ3</accession>
<dbReference type="EMBL" id="JAHYXK010000026">
    <property type="protein sequence ID" value="MBW7469088.1"/>
    <property type="molecule type" value="Genomic_DNA"/>
</dbReference>
<organism evidence="2 3">
    <name type="scientific">Pontibacter aydingkolensis</name>
    <dbReference type="NCBI Taxonomy" id="1911536"/>
    <lineage>
        <taxon>Bacteria</taxon>
        <taxon>Pseudomonadati</taxon>
        <taxon>Bacteroidota</taxon>
        <taxon>Cytophagia</taxon>
        <taxon>Cytophagales</taxon>
        <taxon>Hymenobacteraceae</taxon>
        <taxon>Pontibacter</taxon>
    </lineage>
</organism>
<proteinExistence type="predicted"/>
<feature type="transmembrane region" description="Helical" evidence="1">
    <location>
        <begin position="78"/>
        <end position="100"/>
    </location>
</feature>
<dbReference type="RefSeq" id="WP_219878959.1">
    <property type="nucleotide sequence ID" value="NZ_JAHYXK010000026.1"/>
</dbReference>
<keyword evidence="3" id="KW-1185">Reference proteome</keyword>
<feature type="transmembrane region" description="Helical" evidence="1">
    <location>
        <begin position="42"/>
        <end position="63"/>
    </location>
</feature>
<dbReference type="Proteomes" id="UP000813018">
    <property type="component" value="Unassembled WGS sequence"/>
</dbReference>